<evidence type="ECO:0000256" key="2">
    <source>
        <dbReference type="ARBA" id="ARBA00007441"/>
    </source>
</evidence>
<dbReference type="Gene3D" id="3.40.640.10">
    <property type="entry name" value="Type I PLP-dependent aspartate aminotransferase-like (Major domain)"/>
    <property type="match status" value="1"/>
</dbReference>
<dbReference type="InterPro" id="IPR004839">
    <property type="entry name" value="Aminotransferase_I/II_large"/>
</dbReference>
<evidence type="ECO:0000313" key="8">
    <source>
        <dbReference type="EMBL" id="TWS22983.1"/>
    </source>
</evidence>
<keyword evidence="9" id="KW-1185">Reference proteome</keyword>
<proteinExistence type="inferred from homology"/>
<dbReference type="NCBIfam" id="NF005855">
    <property type="entry name" value="PRK07777.1"/>
    <property type="match status" value="1"/>
</dbReference>
<reference evidence="8 9" key="2">
    <citation type="submission" date="2019-08" db="EMBL/GenBank/DDBJ databases">
        <title>Tsukamurella conjunctivitidis sp. nov., Tsukamurella assacharolytica sp. nov. and Tsukamurella sputae sp. nov. isolated from patients with conjunctivitis, bacteraemia (lymphoma) and respiratory infection (sputum) in Hong Kong.</title>
        <authorList>
            <person name="Fok K.M.N."/>
            <person name="Fong J.Y.H."/>
        </authorList>
    </citation>
    <scope>NUCLEOTIDE SEQUENCE [LARGE SCALE GENOMIC DNA]</scope>
    <source>
        <strain evidence="8 9">HKU70</strain>
    </source>
</reference>
<dbReference type="InterPro" id="IPR051326">
    <property type="entry name" value="Kynurenine-oxoglutarate_AT"/>
</dbReference>
<comment type="cofactor">
    <cofactor evidence="1">
        <name>pyridoxal 5'-phosphate</name>
        <dbReference type="ChEBI" id="CHEBI:597326"/>
    </cofactor>
</comment>
<dbReference type="SUPFAM" id="SSF53383">
    <property type="entry name" value="PLP-dependent transferases"/>
    <property type="match status" value="1"/>
</dbReference>
<dbReference type="GO" id="GO:0030170">
    <property type="term" value="F:pyridoxal phosphate binding"/>
    <property type="evidence" value="ECO:0007669"/>
    <property type="project" value="InterPro"/>
</dbReference>
<evidence type="ECO:0000259" key="7">
    <source>
        <dbReference type="Pfam" id="PF00155"/>
    </source>
</evidence>
<evidence type="ECO:0000313" key="9">
    <source>
        <dbReference type="Proteomes" id="UP000319792"/>
    </source>
</evidence>
<dbReference type="GO" id="GO:0016212">
    <property type="term" value="F:kynurenine-oxoglutarate transaminase activity"/>
    <property type="evidence" value="ECO:0007669"/>
    <property type="project" value="TreeGrafter"/>
</dbReference>
<dbReference type="CDD" id="cd00609">
    <property type="entry name" value="AAT_like"/>
    <property type="match status" value="1"/>
</dbReference>
<dbReference type="InterPro" id="IPR015422">
    <property type="entry name" value="PyrdxlP-dep_Trfase_small"/>
</dbReference>
<dbReference type="InterPro" id="IPR015424">
    <property type="entry name" value="PyrdxlP-dep_Trfase"/>
</dbReference>
<evidence type="ECO:0000256" key="1">
    <source>
        <dbReference type="ARBA" id="ARBA00001933"/>
    </source>
</evidence>
<comment type="similarity">
    <text evidence="2">Belongs to the class-I pyridoxal-phosphate-dependent aminotransferase family.</text>
</comment>
<reference evidence="8 9" key="1">
    <citation type="submission" date="2019-06" db="EMBL/GenBank/DDBJ databases">
        <authorList>
            <person name="Teng J.L.L."/>
            <person name="Lee H.H."/>
            <person name="Lau S.K.P."/>
            <person name="Woo P.C.Y."/>
        </authorList>
    </citation>
    <scope>NUCLEOTIDE SEQUENCE [LARGE SCALE GENOMIC DNA]</scope>
    <source>
        <strain evidence="8 9">HKU70</strain>
    </source>
</reference>
<feature type="compositionally biased region" description="Polar residues" evidence="6">
    <location>
        <begin position="392"/>
        <end position="406"/>
    </location>
</feature>
<evidence type="ECO:0000256" key="5">
    <source>
        <dbReference type="ARBA" id="ARBA00022898"/>
    </source>
</evidence>
<dbReference type="Proteomes" id="UP000319792">
    <property type="component" value="Unassembled WGS sequence"/>
</dbReference>
<dbReference type="AlphaFoldDB" id="A0A5C5RKJ2"/>
<dbReference type="InterPro" id="IPR015421">
    <property type="entry name" value="PyrdxlP-dep_Trfase_major"/>
</dbReference>
<keyword evidence="3 8" id="KW-0032">Aminotransferase</keyword>
<sequence length="406" mass="43684">MRTVRRLQPFTSTIFAEISSLATATGAVNLGQGFPDTDGPAGMLEAAKRAIDDGMNQYPPGDGLPELRRAVSAQVEREYSLRYDPDGEVLVTVGASEGIAAAVLGLVEPGQEVILIEPFYDSYAATVALAGAQRVVVPLVEADGRYVLDPVMLRAAVTDRTAAIIVNSPHNPTGTALSDADLQSIADLCVERDLLCFTDEVYEYLLFDGRVHRPLAAFEGMRERTVRISGAAKAFNVTGWKVGWITAPRELADACRAAKQWLTFTGATPLQQAVAHALENETSWLEKLAPELQAKRDLLTTALRETGFTVHPSEGTYFVVADARGLGYDDAGALCREMPARIGVAAVPVSALADDQARWGHLLRFAFAKRDEVLTEGAQRLARLRDGGQRNAGITSRSNSSSPEVS</sequence>
<keyword evidence="4 8" id="KW-0808">Transferase</keyword>
<evidence type="ECO:0000256" key="3">
    <source>
        <dbReference type="ARBA" id="ARBA00022576"/>
    </source>
</evidence>
<evidence type="ECO:0000256" key="4">
    <source>
        <dbReference type="ARBA" id="ARBA00022679"/>
    </source>
</evidence>
<keyword evidence="5" id="KW-0663">Pyridoxal phosphate</keyword>
<dbReference type="RefSeq" id="WP_146436023.1">
    <property type="nucleotide sequence ID" value="NZ_VIGV01000005.1"/>
</dbReference>
<dbReference type="PANTHER" id="PTHR43807:SF20">
    <property type="entry name" value="FI04487P"/>
    <property type="match status" value="1"/>
</dbReference>
<evidence type="ECO:0000256" key="6">
    <source>
        <dbReference type="SAM" id="MobiDB-lite"/>
    </source>
</evidence>
<dbReference type="Pfam" id="PF00155">
    <property type="entry name" value="Aminotran_1_2"/>
    <property type="match status" value="1"/>
</dbReference>
<feature type="region of interest" description="Disordered" evidence="6">
    <location>
        <begin position="385"/>
        <end position="406"/>
    </location>
</feature>
<organism evidence="8 9">
    <name type="scientific">Tsukamurella sputi</name>
    <dbReference type="NCBI Taxonomy" id="2591848"/>
    <lineage>
        <taxon>Bacteria</taxon>
        <taxon>Bacillati</taxon>
        <taxon>Actinomycetota</taxon>
        <taxon>Actinomycetes</taxon>
        <taxon>Mycobacteriales</taxon>
        <taxon>Tsukamurellaceae</taxon>
        <taxon>Tsukamurella</taxon>
    </lineage>
</organism>
<dbReference type="GO" id="GO:0005737">
    <property type="term" value="C:cytoplasm"/>
    <property type="evidence" value="ECO:0007669"/>
    <property type="project" value="TreeGrafter"/>
</dbReference>
<comment type="caution">
    <text evidence="8">The sequence shown here is derived from an EMBL/GenBank/DDBJ whole genome shotgun (WGS) entry which is preliminary data.</text>
</comment>
<name>A0A5C5RKJ2_9ACTN</name>
<protein>
    <submittedName>
        <fullName evidence="8">Pyridoxal phosphate-dependent aminotransferase</fullName>
    </submittedName>
</protein>
<dbReference type="FunFam" id="3.40.640.10:FF:000024">
    <property type="entry name" value="Kynurenine--oxoglutarate transaminase 3"/>
    <property type="match status" value="1"/>
</dbReference>
<dbReference type="Gene3D" id="3.90.1150.10">
    <property type="entry name" value="Aspartate Aminotransferase, domain 1"/>
    <property type="match status" value="1"/>
</dbReference>
<dbReference type="EMBL" id="VIGV01000005">
    <property type="protein sequence ID" value="TWS22983.1"/>
    <property type="molecule type" value="Genomic_DNA"/>
</dbReference>
<dbReference type="OrthoDB" id="9763453at2"/>
<dbReference type="PANTHER" id="PTHR43807">
    <property type="entry name" value="FI04487P"/>
    <property type="match status" value="1"/>
</dbReference>
<accession>A0A5C5RKJ2</accession>
<feature type="domain" description="Aminotransferase class I/classII large" evidence="7">
    <location>
        <begin position="28"/>
        <end position="380"/>
    </location>
</feature>
<gene>
    <name evidence="8" type="ORF">FK268_16445</name>
</gene>